<evidence type="ECO:0000256" key="2">
    <source>
        <dbReference type="ARBA" id="ARBA00022670"/>
    </source>
</evidence>
<keyword evidence="5" id="KW-0325">Glycoprotein</keyword>
<evidence type="ECO:0000256" key="4">
    <source>
        <dbReference type="ARBA" id="ARBA00022801"/>
    </source>
</evidence>
<dbReference type="InterPro" id="IPR029058">
    <property type="entry name" value="AB_hydrolase_fold"/>
</dbReference>
<reference evidence="6" key="1">
    <citation type="submission" date="2020-11" db="EMBL/GenBank/DDBJ databases">
        <authorList>
            <person name="Tran Van P."/>
        </authorList>
    </citation>
    <scope>NUCLEOTIDE SEQUENCE</scope>
</reference>
<keyword evidence="2" id="KW-0645">Protease</keyword>
<dbReference type="InterPro" id="IPR008758">
    <property type="entry name" value="Peptidase_S28"/>
</dbReference>
<sequence length="116" mass="13092">MTGCIRIVYLCGAALTRGLDSCIGNHVTKCRSDLGHEGWQCTLLEVLVDHFSFADNNTFQLKYLINDTYWKQDGGPIFFYTGNEGAIEVFAENTVSCRQARFTVLYRPITEIIVIC</sequence>
<evidence type="ECO:0000256" key="3">
    <source>
        <dbReference type="ARBA" id="ARBA00022729"/>
    </source>
</evidence>
<evidence type="ECO:0000256" key="1">
    <source>
        <dbReference type="ARBA" id="ARBA00011079"/>
    </source>
</evidence>
<evidence type="ECO:0000256" key="5">
    <source>
        <dbReference type="ARBA" id="ARBA00023180"/>
    </source>
</evidence>
<gene>
    <name evidence="6" type="ORF">TDIB3V08_LOCUS12788</name>
</gene>
<proteinExistence type="inferred from homology"/>
<dbReference type="GO" id="GO:0008239">
    <property type="term" value="F:dipeptidyl-peptidase activity"/>
    <property type="evidence" value="ECO:0007669"/>
    <property type="project" value="TreeGrafter"/>
</dbReference>
<keyword evidence="3" id="KW-0732">Signal</keyword>
<evidence type="ECO:0000313" key="6">
    <source>
        <dbReference type="EMBL" id="CAD7206639.1"/>
    </source>
</evidence>
<name>A0A7R8W1S5_TIMDO</name>
<keyword evidence="4" id="KW-0378">Hydrolase</keyword>
<organism evidence="6">
    <name type="scientific">Timema douglasi</name>
    <name type="common">Walking stick</name>
    <dbReference type="NCBI Taxonomy" id="61478"/>
    <lineage>
        <taxon>Eukaryota</taxon>
        <taxon>Metazoa</taxon>
        <taxon>Ecdysozoa</taxon>
        <taxon>Arthropoda</taxon>
        <taxon>Hexapoda</taxon>
        <taxon>Insecta</taxon>
        <taxon>Pterygota</taxon>
        <taxon>Neoptera</taxon>
        <taxon>Polyneoptera</taxon>
        <taxon>Phasmatodea</taxon>
        <taxon>Timematodea</taxon>
        <taxon>Timematoidea</taxon>
        <taxon>Timematidae</taxon>
        <taxon>Timema</taxon>
    </lineage>
</organism>
<dbReference type="PANTHER" id="PTHR11010">
    <property type="entry name" value="PROTEASE S28 PRO-X CARBOXYPEPTIDASE-RELATED"/>
    <property type="match status" value="1"/>
</dbReference>
<dbReference type="Gene3D" id="3.40.50.1820">
    <property type="entry name" value="alpha/beta hydrolase"/>
    <property type="match status" value="1"/>
</dbReference>
<dbReference type="GO" id="GO:0070008">
    <property type="term" value="F:serine-type exopeptidase activity"/>
    <property type="evidence" value="ECO:0007669"/>
    <property type="project" value="InterPro"/>
</dbReference>
<dbReference type="EMBL" id="OA584559">
    <property type="protein sequence ID" value="CAD7206639.1"/>
    <property type="molecule type" value="Genomic_DNA"/>
</dbReference>
<dbReference type="AlphaFoldDB" id="A0A7R8W1S5"/>
<dbReference type="GO" id="GO:0006508">
    <property type="term" value="P:proteolysis"/>
    <property type="evidence" value="ECO:0007669"/>
    <property type="project" value="UniProtKB-KW"/>
</dbReference>
<dbReference type="PANTHER" id="PTHR11010:SF38">
    <property type="entry name" value="LYSOSOMAL PRO-X CARBOXYPEPTIDASE"/>
    <property type="match status" value="1"/>
</dbReference>
<accession>A0A7R8W1S5</accession>
<dbReference type="Pfam" id="PF05577">
    <property type="entry name" value="Peptidase_S28"/>
    <property type="match status" value="1"/>
</dbReference>
<comment type="similarity">
    <text evidence="1">Belongs to the peptidase S28 family.</text>
</comment>
<protein>
    <submittedName>
        <fullName evidence="6">Uncharacterized protein</fullName>
    </submittedName>
</protein>